<evidence type="ECO:0008006" key="6">
    <source>
        <dbReference type="Google" id="ProtNLM"/>
    </source>
</evidence>
<proteinExistence type="predicted"/>
<feature type="domain" description="DUF1980" evidence="2">
    <location>
        <begin position="2"/>
        <end position="108"/>
    </location>
</feature>
<dbReference type="NCBIfam" id="TIGR03943">
    <property type="entry name" value="TIGR03943 family putative permease subunit"/>
    <property type="match status" value="1"/>
</dbReference>
<evidence type="ECO:0000259" key="3">
    <source>
        <dbReference type="Pfam" id="PF21537"/>
    </source>
</evidence>
<dbReference type="EMBL" id="CP026923">
    <property type="protein sequence ID" value="AVG23743.1"/>
    <property type="molecule type" value="Genomic_DNA"/>
</dbReference>
<evidence type="ECO:0000259" key="2">
    <source>
        <dbReference type="Pfam" id="PF09323"/>
    </source>
</evidence>
<dbReference type="Proteomes" id="UP000243077">
    <property type="component" value="Chromosome"/>
</dbReference>
<dbReference type="PANTHER" id="PTHR40047:SF1">
    <property type="entry name" value="UPF0703 PROTEIN YCGQ"/>
    <property type="match status" value="1"/>
</dbReference>
<dbReference type="InterPro" id="IPR052955">
    <property type="entry name" value="UPF0703_membrane_permease"/>
</dbReference>
<dbReference type="Pfam" id="PF09323">
    <property type="entry name" value="DUF1980"/>
    <property type="match status" value="1"/>
</dbReference>
<feature type="transmembrane region" description="Helical" evidence="1">
    <location>
        <begin position="71"/>
        <end position="93"/>
    </location>
</feature>
<evidence type="ECO:0000313" key="5">
    <source>
        <dbReference type="Proteomes" id="UP000243077"/>
    </source>
</evidence>
<dbReference type="InterPro" id="IPR015402">
    <property type="entry name" value="DUF1980"/>
</dbReference>
<keyword evidence="1" id="KW-0812">Transmembrane</keyword>
<dbReference type="PANTHER" id="PTHR40047">
    <property type="entry name" value="UPF0703 PROTEIN YCGQ"/>
    <property type="match status" value="1"/>
</dbReference>
<name>A0A2L2BPZ4_9MICO</name>
<reference evidence="4 5" key="1">
    <citation type="submission" date="2018-02" db="EMBL/GenBank/DDBJ databases">
        <title>Complete genome of the streamlined marine actinobacterium Pontimonas salivibrio CL-TW6 adapted to coastal planktonic lifestype.</title>
        <authorList>
            <person name="Cho B.C."/>
            <person name="Hardies S.C."/>
            <person name="Jang G.I."/>
            <person name="Hwang C.Y."/>
        </authorList>
    </citation>
    <scope>NUCLEOTIDE SEQUENCE [LARGE SCALE GENOMIC DNA]</scope>
    <source>
        <strain evidence="4 5">CL-TW6</strain>
    </source>
</reference>
<accession>A0A2L2BPZ4</accession>
<keyword evidence="5" id="KW-1185">Reference proteome</keyword>
<dbReference type="InterPro" id="IPR048447">
    <property type="entry name" value="DUF1980_C"/>
</dbReference>
<feature type="transmembrane region" description="Helical" evidence="1">
    <location>
        <begin position="21"/>
        <end position="41"/>
    </location>
</feature>
<evidence type="ECO:0000256" key="1">
    <source>
        <dbReference type="SAM" id="Phobius"/>
    </source>
</evidence>
<gene>
    <name evidence="4" type="ORF">C3B54_11763</name>
</gene>
<sequence length="246" mass="26639">MVLWLYFSGQLSLYIHPRYHLFTAVMSMIAVIAVLWGVGYASQPNAAKASASGDGAEHDHDHEDELPAGRWSMAALVGSSVLGVATIAALVLLPPATLGSVTVENRAINQSGLGDTAASLEAARQGDDASFAAFTVREWAGILRQTSDPAFFRGKPVEVIGFVAEDPENGDVFYLTRFVVSCCSVDAQPVGIPISLPDWESEWAAETWVRVTGEFVVNPNLEENHPLVVRPQSIEPTEQPREPYLF</sequence>
<evidence type="ECO:0000313" key="4">
    <source>
        <dbReference type="EMBL" id="AVG23743.1"/>
    </source>
</evidence>
<dbReference type="Pfam" id="PF21537">
    <property type="entry name" value="DUF1980_C"/>
    <property type="match status" value="1"/>
</dbReference>
<feature type="domain" description="DUF1980" evidence="3">
    <location>
        <begin position="148"/>
        <end position="246"/>
    </location>
</feature>
<dbReference type="AlphaFoldDB" id="A0A2L2BPZ4"/>
<protein>
    <recommendedName>
        <fullName evidence="6">TIGR03943 family protein</fullName>
    </recommendedName>
</protein>
<organism evidence="4 5">
    <name type="scientific">Pontimonas salivibrio</name>
    <dbReference type="NCBI Taxonomy" id="1159327"/>
    <lineage>
        <taxon>Bacteria</taxon>
        <taxon>Bacillati</taxon>
        <taxon>Actinomycetota</taxon>
        <taxon>Actinomycetes</taxon>
        <taxon>Micrococcales</taxon>
        <taxon>Microbacteriaceae</taxon>
        <taxon>Pontimonas</taxon>
    </lineage>
</organism>
<keyword evidence="1" id="KW-1133">Transmembrane helix</keyword>
<dbReference type="KEGG" id="psai:C3B54_11763"/>
<dbReference type="InterPro" id="IPR048493">
    <property type="entry name" value="DUF1980_N"/>
</dbReference>
<keyword evidence="1" id="KW-0472">Membrane</keyword>